<dbReference type="Proteomes" id="UP000230673">
    <property type="component" value="Unassembled WGS sequence"/>
</dbReference>
<proteinExistence type="predicted"/>
<dbReference type="EMBL" id="PEUY01000028">
    <property type="protein sequence ID" value="PIV11111.1"/>
    <property type="molecule type" value="Genomic_DNA"/>
</dbReference>
<comment type="caution">
    <text evidence="1">The sequence shown here is derived from an EMBL/GenBank/DDBJ whole genome shotgun (WGS) entry which is preliminary data.</text>
</comment>
<dbReference type="AlphaFoldDB" id="A0A2M7BX15"/>
<organism evidence="1 2">
    <name type="scientific">Candidatus Roizmanbacteria bacterium CG03_land_8_20_14_0_80_35_26</name>
    <dbReference type="NCBI Taxonomy" id="1974845"/>
    <lineage>
        <taxon>Bacteria</taxon>
        <taxon>Candidatus Roizmaniibacteriota</taxon>
    </lineage>
</organism>
<name>A0A2M7BX15_9BACT</name>
<accession>A0A2M7BX15</accession>
<protein>
    <submittedName>
        <fullName evidence="1">Uncharacterized protein</fullName>
    </submittedName>
</protein>
<evidence type="ECO:0000313" key="2">
    <source>
        <dbReference type="Proteomes" id="UP000230673"/>
    </source>
</evidence>
<sequence>MTLPEIETVGLSFKRKEWDLGGEQFIGLTFSRLIPILLRESRFSSDRFTPPSWIGNYQGGIWQANFKVYGVNPHERLGQVRPTGTGEDELWLPVEIMPNGDLRPEYNPMDDPLMAERNFAVAFTSRVLLNNLTLPGSYGGVAHFPMLDIAHPPTPENIERLIKEIKQRCGLQKFFVLRSSDHGMMVIGPELFDEDNFVAFLLSSLLLNHMEIAGEYWVDDRWIDRSAENLVAESGNRINPWRFDAILRGTALPPSKPEEPTIVAASF</sequence>
<reference evidence="2" key="1">
    <citation type="submission" date="2017-09" db="EMBL/GenBank/DDBJ databases">
        <title>Depth-based differentiation of microbial function through sediment-hosted aquifers and enrichment of novel symbionts in the deep terrestrial subsurface.</title>
        <authorList>
            <person name="Probst A.J."/>
            <person name="Ladd B."/>
            <person name="Jarett J.K."/>
            <person name="Geller-Mcgrath D.E."/>
            <person name="Sieber C.M.K."/>
            <person name="Emerson J.B."/>
            <person name="Anantharaman K."/>
            <person name="Thomas B.C."/>
            <person name="Malmstrom R."/>
            <person name="Stieglmeier M."/>
            <person name="Klingl A."/>
            <person name="Woyke T."/>
            <person name="Ryan C.M."/>
            <person name="Banfield J.F."/>
        </authorList>
    </citation>
    <scope>NUCLEOTIDE SEQUENCE [LARGE SCALE GENOMIC DNA]</scope>
</reference>
<gene>
    <name evidence="1" type="ORF">COS50_01930</name>
</gene>
<evidence type="ECO:0000313" key="1">
    <source>
        <dbReference type="EMBL" id="PIV11111.1"/>
    </source>
</evidence>